<organism evidence="2 3">
    <name type="scientific">Phormidium pseudopriestleyi FRX01</name>
    <dbReference type="NCBI Taxonomy" id="1759528"/>
    <lineage>
        <taxon>Bacteria</taxon>
        <taxon>Bacillati</taxon>
        <taxon>Cyanobacteriota</taxon>
        <taxon>Cyanophyceae</taxon>
        <taxon>Oscillatoriophycideae</taxon>
        <taxon>Oscillatoriales</taxon>
        <taxon>Oscillatoriaceae</taxon>
        <taxon>Phormidium</taxon>
    </lineage>
</organism>
<accession>A0ABS3FYY3</accession>
<keyword evidence="1" id="KW-0812">Transmembrane</keyword>
<sequence>MKPHNPQRKLSSRLRKVTKTGLRVMEKGARGTVRVATQGKDAIARMVTSASKGTLAIARRCWSAIAGFGSSLQLGRIFRRVGLPIWVLIGLAIASLIVDNSLKLIELVTRYLLGTTPIPTLEDSRIHFIMIGVGLGLIVMMSLAFKLRRPLQQGGFISDGLTQPDGKKCLILLVSNPNSALFSIEYHYKTKRTLENLWLIPSDDSQLIEFGGSSQDKAQEIQRLCEELSTNLQKDDASANRPLLPPLQITICKGVSPADAQDTFDIVNKIYRQSHYATDEIAADFTGGTKPMTVGMIMAGLKRDRVLEYVSYNPAAKQSFGPYIIDYQHSAFDLIS</sequence>
<evidence type="ECO:0008006" key="4">
    <source>
        <dbReference type="Google" id="ProtNLM"/>
    </source>
</evidence>
<evidence type="ECO:0000313" key="3">
    <source>
        <dbReference type="Proteomes" id="UP000664844"/>
    </source>
</evidence>
<evidence type="ECO:0000256" key="1">
    <source>
        <dbReference type="SAM" id="Phobius"/>
    </source>
</evidence>
<dbReference type="RefSeq" id="WP_207090767.1">
    <property type="nucleotide sequence ID" value="NZ_JAFLQW010000677.1"/>
</dbReference>
<reference evidence="2 3" key="1">
    <citation type="submission" date="2021-03" db="EMBL/GenBank/DDBJ databases">
        <title>Metabolic Capacity of the Antarctic Cyanobacterium Phormidium pseudopriestleyi that Sustains Oxygenic Photosynthesis in the Presence of Hydrogen Sulfide.</title>
        <authorList>
            <person name="Lumian J.E."/>
            <person name="Jungblut A.D."/>
            <person name="Dillon M.L."/>
            <person name="Hawes I."/>
            <person name="Doran P.T."/>
            <person name="Mackey T.J."/>
            <person name="Dick G.J."/>
            <person name="Grettenberger C.L."/>
            <person name="Sumner D.Y."/>
        </authorList>
    </citation>
    <scope>NUCLEOTIDE SEQUENCE [LARGE SCALE GENOMIC DNA]</scope>
    <source>
        <strain evidence="2 3">FRX01</strain>
    </source>
</reference>
<protein>
    <recommendedName>
        <fullName evidence="4">CRISPR-associated protein</fullName>
    </recommendedName>
</protein>
<feature type="transmembrane region" description="Helical" evidence="1">
    <location>
        <begin position="81"/>
        <end position="98"/>
    </location>
</feature>
<evidence type="ECO:0000313" key="2">
    <source>
        <dbReference type="EMBL" id="MBO0352357.1"/>
    </source>
</evidence>
<feature type="transmembrane region" description="Helical" evidence="1">
    <location>
        <begin position="126"/>
        <end position="145"/>
    </location>
</feature>
<keyword evidence="1" id="KW-0472">Membrane</keyword>
<proteinExistence type="predicted"/>
<dbReference type="Proteomes" id="UP000664844">
    <property type="component" value="Unassembled WGS sequence"/>
</dbReference>
<dbReference type="EMBL" id="JAFLQW010000677">
    <property type="protein sequence ID" value="MBO0352357.1"/>
    <property type="molecule type" value="Genomic_DNA"/>
</dbReference>
<comment type="caution">
    <text evidence="2">The sequence shown here is derived from an EMBL/GenBank/DDBJ whole genome shotgun (WGS) entry which is preliminary data.</text>
</comment>
<keyword evidence="1" id="KW-1133">Transmembrane helix</keyword>
<name>A0ABS3FYY3_9CYAN</name>
<gene>
    <name evidence="2" type="ORF">J0895_25405</name>
</gene>
<keyword evidence="3" id="KW-1185">Reference proteome</keyword>